<proteinExistence type="predicted"/>
<evidence type="ECO:0000313" key="1">
    <source>
        <dbReference type="EMBL" id="EKC73894.1"/>
    </source>
</evidence>
<protein>
    <submittedName>
        <fullName evidence="1">Uncharacterized protein</fullName>
    </submittedName>
</protein>
<dbReference type="SUPFAM" id="SSF50998">
    <property type="entry name" value="Quinoprotein alcohol dehydrogenase-like"/>
    <property type="match status" value="1"/>
</dbReference>
<reference evidence="1" key="1">
    <citation type="journal article" date="2013" name="Environ. Microbiol.">
        <title>Microbiota from the distal guts of lean and obese adolescents exhibit partial functional redundancy besides clear differences in community structure.</title>
        <authorList>
            <person name="Ferrer M."/>
            <person name="Ruiz A."/>
            <person name="Lanza F."/>
            <person name="Haange S.B."/>
            <person name="Oberbach A."/>
            <person name="Till H."/>
            <person name="Bargiela R."/>
            <person name="Campoy C."/>
            <person name="Segura M.T."/>
            <person name="Richter M."/>
            <person name="von Bergen M."/>
            <person name="Seifert J."/>
            <person name="Suarez A."/>
        </authorList>
    </citation>
    <scope>NUCLEOTIDE SEQUENCE</scope>
</reference>
<name>K1U1U8_9ZZZZ</name>
<dbReference type="Gene3D" id="2.130.10.10">
    <property type="entry name" value="YVTN repeat-like/Quinoprotein amine dehydrogenase"/>
    <property type="match status" value="1"/>
</dbReference>
<dbReference type="InterPro" id="IPR015943">
    <property type="entry name" value="WD40/YVTN_repeat-like_dom_sf"/>
</dbReference>
<gene>
    <name evidence="1" type="ORF">OBE_02151</name>
</gene>
<accession>K1U1U8</accession>
<dbReference type="AlphaFoldDB" id="K1U1U8"/>
<sequence>MIGESWDCFYDENYTYQWDDGKLSIFDGENCLYVLEYPTDKWYVNGNNARLENGIFYGASVMNGYAQPDTCFMFAYDLENEKLLWRSADQTYNSMNFLVKGDVIFCGYGFTAEDDYLYQLDKNTGEVIDRLPLKKMPDLMAVKDDRLYVHTYSYDYVIGIILN</sequence>
<dbReference type="InterPro" id="IPR011047">
    <property type="entry name" value="Quinoprotein_ADH-like_sf"/>
</dbReference>
<dbReference type="EMBL" id="AJWZ01001400">
    <property type="protein sequence ID" value="EKC73894.1"/>
    <property type="molecule type" value="Genomic_DNA"/>
</dbReference>
<comment type="caution">
    <text evidence="1">The sequence shown here is derived from an EMBL/GenBank/DDBJ whole genome shotgun (WGS) entry which is preliminary data.</text>
</comment>
<organism evidence="1">
    <name type="scientific">human gut metagenome</name>
    <dbReference type="NCBI Taxonomy" id="408170"/>
    <lineage>
        <taxon>unclassified sequences</taxon>
        <taxon>metagenomes</taxon>
        <taxon>organismal metagenomes</taxon>
    </lineage>
</organism>